<comment type="caution">
    <text evidence="1">The sequence shown here is derived from an EMBL/GenBank/DDBJ whole genome shotgun (WGS) entry which is preliminary data.</text>
</comment>
<organism evidence="1 2">
    <name type="scientific">Planktothrix paucivesiculata PCC 9631</name>
    <dbReference type="NCBI Taxonomy" id="671071"/>
    <lineage>
        <taxon>Bacteria</taxon>
        <taxon>Bacillati</taxon>
        <taxon>Cyanobacteriota</taxon>
        <taxon>Cyanophyceae</taxon>
        <taxon>Oscillatoriophycideae</taxon>
        <taxon>Oscillatoriales</taxon>
        <taxon>Microcoleaceae</taxon>
        <taxon>Planktothrix</taxon>
    </lineage>
</organism>
<sequence length="58" mass="6056">MDGTVTVGTADSGGRSPGLFNQAIGKGAYCGPYSASQSDRRSGWWLFGWGYSHVGGKL</sequence>
<proteinExistence type="predicted"/>
<evidence type="ECO:0000313" key="1">
    <source>
        <dbReference type="EMBL" id="VXD24573.1"/>
    </source>
</evidence>
<reference evidence="1" key="1">
    <citation type="submission" date="2019-10" db="EMBL/GenBank/DDBJ databases">
        <authorList>
            <consortium name="Genoscope - CEA"/>
            <person name="William W."/>
        </authorList>
    </citation>
    <scope>NUCLEOTIDE SEQUENCE [LARGE SCALE GENOMIC DNA]</scope>
    <source>
        <strain evidence="1">BBR_PRJEB10994</strain>
    </source>
</reference>
<keyword evidence="2" id="KW-1185">Reference proteome</keyword>
<dbReference type="EMBL" id="CZCS02000229">
    <property type="protein sequence ID" value="VXD24573.1"/>
    <property type="molecule type" value="Genomic_DNA"/>
</dbReference>
<dbReference type="Proteomes" id="UP000182190">
    <property type="component" value="Unassembled WGS sequence"/>
</dbReference>
<dbReference type="AlphaFoldDB" id="A0A7Z9E5D2"/>
<protein>
    <submittedName>
        <fullName evidence="1">Uncharacterized protein</fullName>
    </submittedName>
</protein>
<name>A0A7Z9E5D2_9CYAN</name>
<gene>
    <name evidence="1" type="ORF">PL9631_850023</name>
</gene>
<accession>A0A7Z9E5D2</accession>
<evidence type="ECO:0000313" key="2">
    <source>
        <dbReference type="Proteomes" id="UP000182190"/>
    </source>
</evidence>